<dbReference type="AlphaFoldDB" id="A0A0G0JGP9"/>
<dbReference type="InterPro" id="IPR043993">
    <property type="entry name" value="T4SS_pilin"/>
</dbReference>
<dbReference type="Proteomes" id="UP000034591">
    <property type="component" value="Unassembled WGS sequence"/>
</dbReference>
<proteinExistence type="predicted"/>
<evidence type="ECO:0000313" key="3">
    <source>
        <dbReference type="Proteomes" id="UP000034591"/>
    </source>
</evidence>
<dbReference type="STRING" id="1618545.US53_C0068G0015"/>
<evidence type="ECO:0000256" key="1">
    <source>
        <dbReference type="SAM" id="Phobius"/>
    </source>
</evidence>
<keyword evidence="1" id="KW-0812">Transmembrane</keyword>
<keyword evidence="1" id="KW-1133">Transmembrane helix</keyword>
<organism evidence="2 3">
    <name type="scientific">Candidatus Woesebacteria bacterium GW2011_GWA1_37_7</name>
    <dbReference type="NCBI Taxonomy" id="1618545"/>
    <lineage>
        <taxon>Bacteria</taxon>
        <taxon>Candidatus Woeseibacteriota</taxon>
    </lineage>
</organism>
<dbReference type="Pfam" id="PF18895">
    <property type="entry name" value="T4SS_pilin"/>
    <property type="match status" value="1"/>
</dbReference>
<comment type="caution">
    <text evidence="2">The sequence shown here is derived from an EMBL/GenBank/DDBJ whole genome shotgun (WGS) entry which is preliminary data.</text>
</comment>
<dbReference type="EMBL" id="LBTI01000068">
    <property type="protein sequence ID" value="KKQ35939.1"/>
    <property type="molecule type" value="Genomic_DNA"/>
</dbReference>
<protein>
    <submittedName>
        <fullName evidence="2">Uncharacterized protein</fullName>
    </submittedName>
</protein>
<sequence length="110" mass="11902">MNAKIAAVNISGLIRTALPNYVQRFVTLGSFITFILRYLFPLAGLLVLIYLIFGGYQIMFSGGNPQAIAQGKSKVTNAIVGFIIVFTAFWIVQGMAIVLGLADLVTIFGQ</sequence>
<reference evidence="2 3" key="1">
    <citation type="journal article" date="2015" name="Nature">
        <title>rRNA introns, odd ribosomes, and small enigmatic genomes across a large radiation of phyla.</title>
        <authorList>
            <person name="Brown C.T."/>
            <person name="Hug L.A."/>
            <person name="Thomas B.C."/>
            <person name="Sharon I."/>
            <person name="Castelle C.J."/>
            <person name="Singh A."/>
            <person name="Wilkins M.J."/>
            <person name="Williams K.H."/>
            <person name="Banfield J.F."/>
        </authorList>
    </citation>
    <scope>NUCLEOTIDE SEQUENCE [LARGE SCALE GENOMIC DNA]</scope>
</reference>
<keyword evidence="1" id="KW-0472">Membrane</keyword>
<accession>A0A0G0JGP9</accession>
<evidence type="ECO:0000313" key="2">
    <source>
        <dbReference type="EMBL" id="KKQ35939.1"/>
    </source>
</evidence>
<feature type="transmembrane region" description="Helical" evidence="1">
    <location>
        <begin position="79"/>
        <end position="102"/>
    </location>
</feature>
<name>A0A0G0JGP9_9BACT</name>
<feature type="transmembrane region" description="Helical" evidence="1">
    <location>
        <begin position="38"/>
        <end position="59"/>
    </location>
</feature>
<gene>
    <name evidence="2" type="ORF">US53_C0068G0015</name>
</gene>